<dbReference type="EMBL" id="CP065647">
    <property type="protein sequence ID" value="QPR72379.1"/>
    <property type="molecule type" value="Genomic_DNA"/>
</dbReference>
<dbReference type="GeneID" id="92862367"/>
<dbReference type="Proteomes" id="UP000435910">
    <property type="component" value="Unassembled WGS sequence"/>
</dbReference>
<gene>
    <name evidence="2" type="ORF">CHCC16736_3247</name>
    <name evidence="1" type="ORF">I6G80_21660</name>
</gene>
<proteinExistence type="predicted"/>
<protein>
    <submittedName>
        <fullName evidence="2">Endospore coat-associated protein YheD</fullName>
    </submittedName>
    <submittedName>
        <fullName evidence="1">YheC/YheD family protein</fullName>
    </submittedName>
</protein>
<dbReference type="Pfam" id="PF14398">
    <property type="entry name" value="ATPgrasp_YheCD"/>
    <property type="match status" value="1"/>
</dbReference>
<dbReference type="Proteomes" id="UP000595038">
    <property type="component" value="Chromosome"/>
</dbReference>
<evidence type="ECO:0000313" key="4">
    <source>
        <dbReference type="Proteomes" id="UP000595038"/>
    </source>
</evidence>
<evidence type="ECO:0000313" key="3">
    <source>
        <dbReference type="Proteomes" id="UP000435910"/>
    </source>
</evidence>
<reference evidence="1 4" key="2">
    <citation type="submission" date="2020-12" db="EMBL/GenBank/DDBJ databases">
        <title>FDA dAtabase for Regulatory Grade micrObial Sequences (FDA-ARGOS): Supporting development and validation of Infectious Disease Dx tests.</title>
        <authorList>
            <person name="Nelson B."/>
            <person name="Plummer A."/>
            <person name="Tallon L."/>
            <person name="Sadzewicz L."/>
            <person name="Zhao X."/>
            <person name="Boylan J."/>
            <person name="Ott S."/>
            <person name="Bowen H."/>
            <person name="Vavikolanu K."/>
            <person name="Mehta A."/>
            <person name="Aluvathingal J."/>
            <person name="Nadendla S."/>
            <person name="Myers T."/>
            <person name="Yan Y."/>
            <person name="Sichtig H."/>
        </authorList>
    </citation>
    <scope>NUCLEOTIDE SEQUENCE [LARGE SCALE GENOMIC DNA]</scope>
    <source>
        <strain evidence="1 4">FDAARGOS_923</strain>
    </source>
</reference>
<name>A0A1Y0YIM3_BACLI</name>
<dbReference type="InterPro" id="IPR026838">
    <property type="entry name" value="YheC/D"/>
</dbReference>
<accession>A0A1Y0YIM3</accession>
<dbReference type="SUPFAM" id="SSF56059">
    <property type="entry name" value="Glutathione synthetase ATP-binding domain-like"/>
    <property type="match status" value="1"/>
</dbReference>
<evidence type="ECO:0000313" key="2">
    <source>
        <dbReference type="EMBL" id="TWL28645.1"/>
    </source>
</evidence>
<dbReference type="AlphaFoldDB" id="A0A1Y0YIM3"/>
<evidence type="ECO:0000313" key="1">
    <source>
        <dbReference type="EMBL" id="QPR72379.1"/>
    </source>
</evidence>
<reference evidence="2 3" key="1">
    <citation type="submission" date="2019-06" db="EMBL/GenBank/DDBJ databases">
        <title>Genome sequence analysis of &gt;100 Bacillus licheniformis strains suggests intrinsic resistance to this species.</title>
        <authorList>
            <person name="Wels M."/>
            <person name="Siezen R.J."/>
            <person name="Johansen E."/>
            <person name="Stuer-Lauridsen B."/>
            <person name="Bjerre K."/>
            <person name="Nielsen B.K.K."/>
        </authorList>
    </citation>
    <scope>NUCLEOTIDE SEQUENCE [LARGE SCALE GENOMIC DNA]</scope>
    <source>
        <strain evidence="2 3">BAC-16736</strain>
    </source>
</reference>
<organism evidence="2 3">
    <name type="scientific">Bacillus licheniformis</name>
    <dbReference type="NCBI Taxonomy" id="1402"/>
    <lineage>
        <taxon>Bacteria</taxon>
        <taxon>Bacillati</taxon>
        <taxon>Bacillota</taxon>
        <taxon>Bacilli</taxon>
        <taxon>Bacillales</taxon>
        <taxon>Bacillaceae</taxon>
        <taxon>Bacillus</taxon>
    </lineage>
</organism>
<dbReference type="EMBL" id="NILC01000021">
    <property type="protein sequence ID" value="TWL28645.1"/>
    <property type="molecule type" value="Genomic_DNA"/>
</dbReference>
<dbReference type="RefSeq" id="WP_003180205.1">
    <property type="nucleotide sequence ID" value="NZ_BEXU01000023.1"/>
</dbReference>
<sequence>MTGQPLTVGIHQTSENTMLLPASFKQDGLLFAAFGTSVERCHVSFDSHLKRTVLLSENLYKNLRIPYRGKASLLFRDNTVYIGPLIGIFTAGFTKSQLDPVRGRSLFFSKLLTMDLPAGGYSYLFGAHQINWEEGTVQALIFRENGWEEAIVPLPNVVYDRLPNRKAEESSALRETKKRLMDEYRIPWFNPGFFNKWEIYECLQQDERTAELLPFSALEPDADKIEDMIDQYGFIYVKPAGGSFGKGIFQLSKREENGILARHAEGVTSFSSAAECLKEWQMLHKHTSYLAQQGIERIEVDHHPADFRVHTNKNGKGQWTVTAIAAKIAGKDGITTHMSSGGAVKTLAEIYDDPQERLHTLQKLTKAAVLLSRVLDEKLDGFIGEIGFDLGLDRSGKVWLFEANSRPGRGIFSHPRLASVSRLTKKRSFEYASYLTEQSILNPEDMWHDLKP</sequence>
<dbReference type="OMA" id="WMFEANS"/>